<organism evidence="1 2">
    <name type="scientific">Kalanchoe fedtschenkoi</name>
    <name type="common">Lavender scallops</name>
    <name type="synonym">South American air plant</name>
    <dbReference type="NCBI Taxonomy" id="63787"/>
    <lineage>
        <taxon>Eukaryota</taxon>
        <taxon>Viridiplantae</taxon>
        <taxon>Streptophyta</taxon>
        <taxon>Embryophyta</taxon>
        <taxon>Tracheophyta</taxon>
        <taxon>Spermatophyta</taxon>
        <taxon>Magnoliopsida</taxon>
        <taxon>eudicotyledons</taxon>
        <taxon>Gunneridae</taxon>
        <taxon>Pentapetalae</taxon>
        <taxon>Saxifragales</taxon>
        <taxon>Crassulaceae</taxon>
        <taxon>Kalanchoe</taxon>
    </lineage>
</organism>
<accession>A0A7N0RJX0</accession>
<keyword evidence="2" id="KW-1185">Reference proteome</keyword>
<dbReference type="AlphaFoldDB" id="A0A7N0RJX0"/>
<reference evidence="1" key="1">
    <citation type="submission" date="2021-01" db="UniProtKB">
        <authorList>
            <consortium name="EnsemblPlants"/>
        </authorList>
    </citation>
    <scope>IDENTIFICATION</scope>
</reference>
<dbReference type="Proteomes" id="UP000594263">
    <property type="component" value="Unplaced"/>
</dbReference>
<proteinExistence type="predicted"/>
<evidence type="ECO:0000313" key="2">
    <source>
        <dbReference type="Proteomes" id="UP000594263"/>
    </source>
</evidence>
<dbReference type="Gramene" id="Kaladp0011s1130.1.v1.1">
    <property type="protein sequence ID" value="Kaladp0011s1130.1.v1.1.CDS.1"/>
    <property type="gene ID" value="Kaladp0011s1130.v1.1"/>
</dbReference>
<protein>
    <submittedName>
        <fullName evidence="1">Uncharacterized protein</fullName>
    </submittedName>
</protein>
<evidence type="ECO:0000313" key="1">
    <source>
        <dbReference type="EnsemblPlants" id="Kaladp0011s1130.1.v1.1.CDS.1"/>
    </source>
</evidence>
<sequence>MPPLSIQATPSRLPLPPLDPGSYLNWICLHCRQICPLCCQIYLLHADAIASLSIPVTYAEISSDLCSICIAVGSDETNGVIGHRNCRSTVLVL</sequence>
<dbReference type="EnsemblPlants" id="Kaladp0011s1130.1.v1.1">
    <property type="protein sequence ID" value="Kaladp0011s1130.1.v1.1.CDS.1"/>
    <property type="gene ID" value="Kaladp0011s1130.v1.1"/>
</dbReference>
<name>A0A7N0RJX0_KALFE</name>